<evidence type="ECO:0000256" key="2">
    <source>
        <dbReference type="ARBA" id="ARBA00022515"/>
    </source>
</evidence>
<evidence type="ECO:0000256" key="4">
    <source>
        <dbReference type="ARBA" id="ARBA00022741"/>
    </source>
</evidence>
<dbReference type="Pfam" id="PF00772">
    <property type="entry name" value="DnaB"/>
    <property type="match status" value="1"/>
</dbReference>
<proteinExistence type="inferred from homology"/>
<keyword evidence="2" id="KW-0639">Primosome</keyword>
<dbReference type="SMART" id="SM00382">
    <property type="entry name" value="AAA"/>
    <property type="match status" value="1"/>
</dbReference>
<dbReference type="GO" id="GO:1990077">
    <property type="term" value="C:primosome complex"/>
    <property type="evidence" value="ECO:0007669"/>
    <property type="project" value="UniProtKB-KW"/>
</dbReference>
<accession>A0A923RVA8</accession>
<reference evidence="14" key="1">
    <citation type="submission" date="2020-08" db="EMBL/GenBank/DDBJ databases">
        <title>Genome public.</title>
        <authorList>
            <person name="Liu C."/>
            <person name="Sun Q."/>
        </authorList>
    </citation>
    <scope>NUCLEOTIDE SEQUENCE</scope>
    <source>
        <strain evidence="14">NSJ-28</strain>
    </source>
</reference>
<evidence type="ECO:0000313" key="14">
    <source>
        <dbReference type="EMBL" id="MBC5724739.1"/>
    </source>
</evidence>
<dbReference type="GO" id="GO:0016787">
    <property type="term" value="F:hydrolase activity"/>
    <property type="evidence" value="ECO:0007669"/>
    <property type="project" value="UniProtKB-KW"/>
</dbReference>
<dbReference type="SUPFAM" id="SSF48024">
    <property type="entry name" value="N-terminal domain of DnaB helicase"/>
    <property type="match status" value="1"/>
</dbReference>
<keyword evidence="7" id="KW-0067">ATP-binding</keyword>
<dbReference type="Proteomes" id="UP000606499">
    <property type="component" value="Unassembled WGS sequence"/>
</dbReference>
<keyword evidence="8" id="KW-0238">DNA-binding</keyword>
<keyword evidence="4" id="KW-0547">Nucleotide-binding</keyword>
<dbReference type="RefSeq" id="WP_186949697.1">
    <property type="nucleotide sequence ID" value="NZ_JACOPL010000003.1"/>
</dbReference>
<dbReference type="AlphaFoldDB" id="A0A923RVA8"/>
<dbReference type="InterPro" id="IPR016136">
    <property type="entry name" value="DNA_helicase_N/primase_C"/>
</dbReference>
<dbReference type="GO" id="GO:0003677">
    <property type="term" value="F:DNA binding"/>
    <property type="evidence" value="ECO:0007669"/>
    <property type="project" value="UniProtKB-KW"/>
</dbReference>
<evidence type="ECO:0000259" key="13">
    <source>
        <dbReference type="PROSITE" id="PS51199"/>
    </source>
</evidence>
<comment type="caution">
    <text evidence="14">The sequence shown here is derived from an EMBL/GenBank/DDBJ whole genome shotgun (WGS) entry which is preliminary data.</text>
</comment>
<evidence type="ECO:0000256" key="11">
    <source>
        <dbReference type="ARBA" id="ARBA00048954"/>
    </source>
</evidence>
<keyword evidence="15" id="KW-1185">Reference proteome</keyword>
<keyword evidence="6" id="KW-0347">Helicase</keyword>
<evidence type="ECO:0000256" key="1">
    <source>
        <dbReference type="ARBA" id="ARBA00008428"/>
    </source>
</evidence>
<evidence type="ECO:0000256" key="10">
    <source>
        <dbReference type="ARBA" id="ARBA00044969"/>
    </source>
</evidence>
<keyword evidence="3" id="KW-0235">DNA replication</keyword>
<name>A0A923RVA8_9FIRM</name>
<evidence type="ECO:0000313" key="15">
    <source>
        <dbReference type="Proteomes" id="UP000606499"/>
    </source>
</evidence>
<dbReference type="EMBL" id="JACOPL010000003">
    <property type="protein sequence ID" value="MBC5724739.1"/>
    <property type="molecule type" value="Genomic_DNA"/>
</dbReference>
<dbReference type="GO" id="GO:0043139">
    <property type="term" value="F:5'-3' DNA helicase activity"/>
    <property type="evidence" value="ECO:0007669"/>
    <property type="project" value="UniProtKB-EC"/>
</dbReference>
<dbReference type="PANTHER" id="PTHR30153:SF2">
    <property type="entry name" value="REPLICATIVE DNA HELICASE"/>
    <property type="match status" value="1"/>
</dbReference>
<dbReference type="PROSITE" id="PS51199">
    <property type="entry name" value="SF4_HELICASE"/>
    <property type="match status" value="1"/>
</dbReference>
<dbReference type="SUPFAM" id="SSF52540">
    <property type="entry name" value="P-loop containing nucleoside triphosphate hydrolases"/>
    <property type="match status" value="1"/>
</dbReference>
<dbReference type="PANTHER" id="PTHR30153">
    <property type="entry name" value="REPLICATIVE DNA HELICASE DNAB"/>
    <property type="match status" value="1"/>
</dbReference>
<dbReference type="InterPro" id="IPR027417">
    <property type="entry name" value="P-loop_NTPase"/>
</dbReference>
<dbReference type="Gene3D" id="1.10.860.10">
    <property type="entry name" value="DNAb Helicase, Chain A"/>
    <property type="match status" value="1"/>
</dbReference>
<evidence type="ECO:0000256" key="3">
    <source>
        <dbReference type="ARBA" id="ARBA00022705"/>
    </source>
</evidence>
<feature type="compositionally biased region" description="Basic and acidic residues" evidence="12">
    <location>
        <begin position="429"/>
        <end position="439"/>
    </location>
</feature>
<comment type="catalytic activity">
    <reaction evidence="11">
        <text>ATP + H2O = ADP + phosphate + H(+)</text>
        <dbReference type="Rhea" id="RHEA:13065"/>
        <dbReference type="ChEBI" id="CHEBI:15377"/>
        <dbReference type="ChEBI" id="CHEBI:15378"/>
        <dbReference type="ChEBI" id="CHEBI:30616"/>
        <dbReference type="ChEBI" id="CHEBI:43474"/>
        <dbReference type="ChEBI" id="CHEBI:456216"/>
        <dbReference type="EC" id="5.6.2.3"/>
    </reaction>
</comment>
<dbReference type="GO" id="GO:0005829">
    <property type="term" value="C:cytosol"/>
    <property type="evidence" value="ECO:0007669"/>
    <property type="project" value="TreeGrafter"/>
</dbReference>
<sequence length="439" mass="49193">MVEKATLDAEYSVIGCLLVDPSIVGELISLTRAEDFSIPELRTVYQAAVRLFTAGRPVDAVTIRGVCGAEYNNLLLQCMDITPTAFGWKTYIAAMQEQTRVRRLRALAEQLAEVRTSTQARELIGQAGEILSEKNRTRVVTMDQALLQFFTEQGEKRKFISYGLDKLDRRLYSDHGDFVVLAGRPSAGKTALALQMAAHMGQQERVGFYSLETSPAKLTNRLVANRCIIDFARINRREMTDEEWQRAATWKKEVTATDLELVHAPGWGVQDILTTALARRQRIVFIDYLQELRGRGRDRFEQVTNISLDLHTMAQEHGILVVALSQFSRAAASRADAAPTLTDLRESGQIEQDADAVLALYLDPDEDAPADDRKLRVLKNKEGRLGEFSLSFDGQHQLFAEYMDGQLAAARHVARVEKSHRGQQSEIKTVPEEAKNEPA</sequence>
<evidence type="ECO:0000256" key="6">
    <source>
        <dbReference type="ARBA" id="ARBA00022806"/>
    </source>
</evidence>
<gene>
    <name evidence="14" type="ORF">H8S45_04595</name>
</gene>
<dbReference type="Gene3D" id="3.40.50.300">
    <property type="entry name" value="P-loop containing nucleotide triphosphate hydrolases"/>
    <property type="match status" value="1"/>
</dbReference>
<organism evidence="14 15">
    <name type="scientific">Agathobaculum faecis</name>
    <dbReference type="NCBI Taxonomy" id="2763013"/>
    <lineage>
        <taxon>Bacteria</taxon>
        <taxon>Bacillati</taxon>
        <taxon>Bacillota</taxon>
        <taxon>Clostridia</taxon>
        <taxon>Eubacteriales</taxon>
        <taxon>Butyricicoccaceae</taxon>
        <taxon>Agathobaculum</taxon>
    </lineage>
</organism>
<evidence type="ECO:0000256" key="8">
    <source>
        <dbReference type="ARBA" id="ARBA00023125"/>
    </source>
</evidence>
<feature type="domain" description="SF4 helicase" evidence="13">
    <location>
        <begin position="153"/>
        <end position="406"/>
    </location>
</feature>
<dbReference type="InterPro" id="IPR003593">
    <property type="entry name" value="AAA+_ATPase"/>
</dbReference>
<dbReference type="InterPro" id="IPR036185">
    <property type="entry name" value="DNA_heli_DnaB-like_N_sf"/>
</dbReference>
<keyword evidence="5" id="KW-0378">Hydrolase</keyword>
<dbReference type="EC" id="5.6.2.3" evidence="10"/>
<dbReference type="InterPro" id="IPR007693">
    <property type="entry name" value="DNA_helicase_DnaB-like_N"/>
</dbReference>
<evidence type="ECO:0000256" key="9">
    <source>
        <dbReference type="ARBA" id="ARBA00023235"/>
    </source>
</evidence>
<dbReference type="GO" id="GO:0006269">
    <property type="term" value="P:DNA replication, synthesis of primer"/>
    <property type="evidence" value="ECO:0007669"/>
    <property type="project" value="UniProtKB-KW"/>
</dbReference>
<dbReference type="GO" id="GO:0005524">
    <property type="term" value="F:ATP binding"/>
    <property type="evidence" value="ECO:0007669"/>
    <property type="project" value="UniProtKB-KW"/>
</dbReference>
<dbReference type="Pfam" id="PF03796">
    <property type="entry name" value="DnaB_C"/>
    <property type="match status" value="1"/>
</dbReference>
<dbReference type="InterPro" id="IPR007694">
    <property type="entry name" value="DNA_helicase_DnaB-like_C"/>
</dbReference>
<feature type="region of interest" description="Disordered" evidence="12">
    <location>
        <begin position="418"/>
        <end position="439"/>
    </location>
</feature>
<evidence type="ECO:0000256" key="5">
    <source>
        <dbReference type="ARBA" id="ARBA00022801"/>
    </source>
</evidence>
<evidence type="ECO:0000256" key="12">
    <source>
        <dbReference type="SAM" id="MobiDB-lite"/>
    </source>
</evidence>
<comment type="similarity">
    <text evidence="1">Belongs to the helicase family. DnaB subfamily.</text>
</comment>
<keyword evidence="9" id="KW-0413">Isomerase</keyword>
<evidence type="ECO:0000256" key="7">
    <source>
        <dbReference type="ARBA" id="ARBA00022840"/>
    </source>
</evidence>
<protein>
    <recommendedName>
        <fullName evidence="10">DNA 5'-3' helicase</fullName>
        <ecNumber evidence="10">5.6.2.3</ecNumber>
    </recommendedName>
</protein>